<accession>A0A0A8YX93</accession>
<reference evidence="1" key="1">
    <citation type="submission" date="2014-09" db="EMBL/GenBank/DDBJ databases">
        <authorList>
            <person name="Magalhaes I.L.F."/>
            <person name="Oliveira U."/>
            <person name="Santos F.R."/>
            <person name="Vidigal T.H.D.A."/>
            <person name="Brescovit A.D."/>
            <person name="Santos A.J."/>
        </authorList>
    </citation>
    <scope>NUCLEOTIDE SEQUENCE</scope>
    <source>
        <tissue evidence="1">Shoot tissue taken approximately 20 cm above the soil surface</tissue>
    </source>
</reference>
<sequence length="27" mass="3086">MTVSFHISSNVVCGKSPIQFSWEQIFI</sequence>
<reference evidence="1" key="2">
    <citation type="journal article" date="2015" name="Data Brief">
        <title>Shoot transcriptome of the giant reed, Arundo donax.</title>
        <authorList>
            <person name="Barrero R.A."/>
            <person name="Guerrero F.D."/>
            <person name="Moolhuijzen P."/>
            <person name="Goolsby J.A."/>
            <person name="Tidwell J."/>
            <person name="Bellgard S.E."/>
            <person name="Bellgard M.I."/>
        </authorList>
    </citation>
    <scope>NUCLEOTIDE SEQUENCE</scope>
    <source>
        <tissue evidence="1">Shoot tissue taken approximately 20 cm above the soil surface</tissue>
    </source>
</reference>
<organism evidence="1">
    <name type="scientific">Arundo donax</name>
    <name type="common">Giant reed</name>
    <name type="synonym">Donax arundinaceus</name>
    <dbReference type="NCBI Taxonomy" id="35708"/>
    <lineage>
        <taxon>Eukaryota</taxon>
        <taxon>Viridiplantae</taxon>
        <taxon>Streptophyta</taxon>
        <taxon>Embryophyta</taxon>
        <taxon>Tracheophyta</taxon>
        <taxon>Spermatophyta</taxon>
        <taxon>Magnoliopsida</taxon>
        <taxon>Liliopsida</taxon>
        <taxon>Poales</taxon>
        <taxon>Poaceae</taxon>
        <taxon>PACMAD clade</taxon>
        <taxon>Arundinoideae</taxon>
        <taxon>Arundineae</taxon>
        <taxon>Arundo</taxon>
    </lineage>
</organism>
<evidence type="ECO:0000313" key="1">
    <source>
        <dbReference type="EMBL" id="JAD31186.1"/>
    </source>
</evidence>
<protein>
    <submittedName>
        <fullName evidence="1">Uncharacterized protein</fullName>
    </submittedName>
</protein>
<name>A0A0A8YX93_ARUDO</name>
<dbReference type="EMBL" id="GBRH01266709">
    <property type="protein sequence ID" value="JAD31186.1"/>
    <property type="molecule type" value="Transcribed_RNA"/>
</dbReference>
<dbReference type="AlphaFoldDB" id="A0A0A8YX93"/>
<proteinExistence type="predicted"/>